<accession>A0A2H3BW02</accession>
<gene>
    <name evidence="1" type="ORF">ARMSODRAFT_501526</name>
</gene>
<name>A0A2H3BW02_9AGAR</name>
<evidence type="ECO:0000313" key="2">
    <source>
        <dbReference type="Proteomes" id="UP000218334"/>
    </source>
</evidence>
<dbReference type="Proteomes" id="UP000218334">
    <property type="component" value="Unassembled WGS sequence"/>
</dbReference>
<dbReference type="EMBL" id="KZ293418">
    <property type="protein sequence ID" value="PBK75005.1"/>
    <property type="molecule type" value="Genomic_DNA"/>
</dbReference>
<proteinExistence type="predicted"/>
<sequence>MEGWPRRVACLCWSFLGRGYNLRRPNVAEPAARLYAGHGVLTNVQRAAANGALVGIPRSGLTPFSGFRPATSDLWVNGLWFTSLSLSSYRTGRGVNERMDSSVHGNPIWIR</sequence>
<protein>
    <submittedName>
        <fullName evidence="1">Uncharacterized protein</fullName>
    </submittedName>
</protein>
<dbReference type="AlphaFoldDB" id="A0A2H3BW02"/>
<evidence type="ECO:0000313" key="1">
    <source>
        <dbReference type="EMBL" id="PBK75005.1"/>
    </source>
</evidence>
<organism evidence="1 2">
    <name type="scientific">Armillaria solidipes</name>
    <dbReference type="NCBI Taxonomy" id="1076256"/>
    <lineage>
        <taxon>Eukaryota</taxon>
        <taxon>Fungi</taxon>
        <taxon>Dikarya</taxon>
        <taxon>Basidiomycota</taxon>
        <taxon>Agaricomycotina</taxon>
        <taxon>Agaricomycetes</taxon>
        <taxon>Agaricomycetidae</taxon>
        <taxon>Agaricales</taxon>
        <taxon>Marasmiineae</taxon>
        <taxon>Physalacriaceae</taxon>
        <taxon>Armillaria</taxon>
    </lineage>
</organism>
<keyword evidence="2" id="KW-1185">Reference proteome</keyword>
<reference evidence="2" key="1">
    <citation type="journal article" date="2017" name="Nat. Ecol. Evol.">
        <title>Genome expansion and lineage-specific genetic innovations in the forest pathogenic fungi Armillaria.</title>
        <authorList>
            <person name="Sipos G."/>
            <person name="Prasanna A.N."/>
            <person name="Walter M.C."/>
            <person name="O'Connor E."/>
            <person name="Balint B."/>
            <person name="Krizsan K."/>
            <person name="Kiss B."/>
            <person name="Hess J."/>
            <person name="Varga T."/>
            <person name="Slot J."/>
            <person name="Riley R."/>
            <person name="Boka B."/>
            <person name="Rigling D."/>
            <person name="Barry K."/>
            <person name="Lee J."/>
            <person name="Mihaltcheva S."/>
            <person name="LaButti K."/>
            <person name="Lipzen A."/>
            <person name="Waldron R."/>
            <person name="Moloney N.M."/>
            <person name="Sperisen C."/>
            <person name="Kredics L."/>
            <person name="Vagvoelgyi C."/>
            <person name="Patrignani A."/>
            <person name="Fitzpatrick D."/>
            <person name="Nagy I."/>
            <person name="Doyle S."/>
            <person name="Anderson J.B."/>
            <person name="Grigoriev I.V."/>
            <person name="Gueldener U."/>
            <person name="Muensterkoetter M."/>
            <person name="Nagy L.G."/>
        </authorList>
    </citation>
    <scope>NUCLEOTIDE SEQUENCE [LARGE SCALE GENOMIC DNA]</scope>
    <source>
        <strain evidence="2">28-4</strain>
    </source>
</reference>